<feature type="transmembrane region" description="Helical" evidence="23">
    <location>
        <begin position="59"/>
        <end position="83"/>
    </location>
</feature>
<keyword evidence="16 23" id="KW-1207">Sterol metabolism</keyword>
<evidence type="ECO:0000256" key="11">
    <source>
        <dbReference type="ARBA" id="ARBA00022989"/>
    </source>
</evidence>
<evidence type="ECO:0000256" key="18">
    <source>
        <dbReference type="ARBA" id="ARBA00038851"/>
    </source>
</evidence>
<evidence type="ECO:0000256" key="1">
    <source>
        <dbReference type="ARBA" id="ARBA00004477"/>
    </source>
</evidence>
<evidence type="ECO:0000256" key="21">
    <source>
        <dbReference type="ARBA" id="ARBA00047795"/>
    </source>
</evidence>
<feature type="transmembrane region" description="Helical" evidence="23">
    <location>
        <begin position="157"/>
        <end position="176"/>
    </location>
</feature>
<evidence type="ECO:0000256" key="5">
    <source>
        <dbReference type="ARBA" id="ARBA00022548"/>
    </source>
</evidence>
<dbReference type="Pfam" id="PF01222">
    <property type="entry name" value="ERG4_ERG24"/>
    <property type="match status" value="1"/>
</dbReference>
<keyword evidence="26" id="KW-1185">Reference proteome</keyword>
<keyword evidence="8" id="KW-0256">Endoplasmic reticulum</keyword>
<keyword evidence="9" id="KW-0521">NADP</keyword>
<dbReference type="GO" id="GO:0005789">
    <property type="term" value="C:endoplasmic reticulum membrane"/>
    <property type="evidence" value="ECO:0007669"/>
    <property type="project" value="UniProtKB-SubCell"/>
</dbReference>
<evidence type="ECO:0000256" key="19">
    <source>
        <dbReference type="ARBA" id="ARBA00039984"/>
    </source>
</evidence>
<dbReference type="InterPro" id="IPR003807">
    <property type="entry name" value="DUF202"/>
</dbReference>
<evidence type="ECO:0000256" key="6">
    <source>
        <dbReference type="ARBA" id="ARBA00022692"/>
    </source>
</evidence>
<comment type="catalytic activity">
    <reaction evidence="22">
        <text>7-dehydrodesmosterol + NADPH + H(+) = desmosterol + NADP(+)</text>
        <dbReference type="Rhea" id="RHEA:46740"/>
        <dbReference type="ChEBI" id="CHEBI:15378"/>
        <dbReference type="ChEBI" id="CHEBI:17737"/>
        <dbReference type="ChEBI" id="CHEBI:27910"/>
        <dbReference type="ChEBI" id="CHEBI:57783"/>
        <dbReference type="ChEBI" id="CHEBI:58349"/>
    </reaction>
    <physiologicalReaction direction="left-to-right" evidence="22">
        <dbReference type="Rhea" id="RHEA:46741"/>
    </physiologicalReaction>
</comment>
<dbReference type="FunFam" id="1.20.120.1630:FF:000004">
    <property type="entry name" value="7-dehydrocholesterol reductase"/>
    <property type="match status" value="1"/>
</dbReference>
<evidence type="ECO:0000256" key="7">
    <source>
        <dbReference type="ARBA" id="ARBA00022778"/>
    </source>
</evidence>
<evidence type="ECO:0000256" key="8">
    <source>
        <dbReference type="ARBA" id="ARBA00022824"/>
    </source>
</evidence>
<evidence type="ECO:0000256" key="20">
    <source>
        <dbReference type="ARBA" id="ARBA00042688"/>
    </source>
</evidence>
<keyword evidence="5" id="KW-0153">Cholesterol metabolism</keyword>
<evidence type="ECO:0000256" key="17">
    <source>
        <dbReference type="ARBA" id="ARBA00023221"/>
    </source>
</evidence>
<dbReference type="Pfam" id="PF02656">
    <property type="entry name" value="DUF202"/>
    <property type="match status" value="1"/>
</dbReference>
<keyword evidence="4 23" id="KW-0444">Lipid biosynthesis</keyword>
<comment type="subcellular location">
    <subcellularLocation>
        <location evidence="1">Endoplasmic reticulum membrane</location>
        <topology evidence="1">Multi-pass membrane protein</topology>
    </subcellularLocation>
</comment>
<evidence type="ECO:0000256" key="4">
    <source>
        <dbReference type="ARBA" id="ARBA00022516"/>
    </source>
</evidence>
<keyword evidence="11 23" id="KW-1133">Transmembrane helix</keyword>
<keyword evidence="15 23" id="KW-0472">Membrane</keyword>
<evidence type="ECO:0000256" key="2">
    <source>
        <dbReference type="ARBA" id="ARBA00004770"/>
    </source>
</evidence>
<evidence type="ECO:0000256" key="15">
    <source>
        <dbReference type="ARBA" id="ARBA00023136"/>
    </source>
</evidence>
<dbReference type="Proteomes" id="UP000572817">
    <property type="component" value="Unassembled WGS sequence"/>
</dbReference>
<evidence type="ECO:0000256" key="16">
    <source>
        <dbReference type="ARBA" id="ARBA00023166"/>
    </source>
</evidence>
<evidence type="ECO:0000259" key="24">
    <source>
        <dbReference type="Pfam" id="PF02656"/>
    </source>
</evidence>
<evidence type="ECO:0000256" key="14">
    <source>
        <dbReference type="ARBA" id="ARBA00023098"/>
    </source>
</evidence>
<evidence type="ECO:0000256" key="10">
    <source>
        <dbReference type="ARBA" id="ARBA00022955"/>
    </source>
</evidence>
<keyword evidence="14 23" id="KW-0443">Lipid metabolism</keyword>
<feature type="transmembrane region" description="Helical" evidence="23">
    <location>
        <begin position="188"/>
        <end position="207"/>
    </location>
</feature>
<comment type="caution">
    <text evidence="25">The sequence shown here is derived from an EMBL/GenBank/DDBJ whole genome shotgun (WGS) entry which is preliminary data.</text>
</comment>
<dbReference type="InterPro" id="IPR018083">
    <property type="entry name" value="Sterol_reductase_CS"/>
</dbReference>
<keyword evidence="6 23" id="KW-0812">Transmembrane</keyword>
<dbReference type="GO" id="GO:0006695">
    <property type="term" value="P:cholesterol biosynthetic process"/>
    <property type="evidence" value="ECO:0007669"/>
    <property type="project" value="UniProtKB-KW"/>
</dbReference>
<evidence type="ECO:0000256" key="13">
    <source>
        <dbReference type="ARBA" id="ARBA00023011"/>
    </source>
</evidence>
<evidence type="ECO:0000313" key="25">
    <source>
        <dbReference type="EMBL" id="KAF4312660.1"/>
    </source>
</evidence>
<comment type="similarity">
    <text evidence="3 23">Belongs to the ERG4/ERG24 family.</text>
</comment>
<keyword evidence="17 23" id="KW-0753">Steroid metabolism</keyword>
<organism evidence="25 26">
    <name type="scientific">Botryosphaeria dothidea</name>
    <dbReference type="NCBI Taxonomy" id="55169"/>
    <lineage>
        <taxon>Eukaryota</taxon>
        <taxon>Fungi</taxon>
        <taxon>Dikarya</taxon>
        <taxon>Ascomycota</taxon>
        <taxon>Pezizomycotina</taxon>
        <taxon>Dothideomycetes</taxon>
        <taxon>Dothideomycetes incertae sedis</taxon>
        <taxon>Botryosphaeriales</taxon>
        <taxon>Botryosphaeriaceae</taxon>
        <taxon>Botryosphaeria</taxon>
    </lineage>
</organism>
<evidence type="ECO:0000313" key="26">
    <source>
        <dbReference type="Proteomes" id="UP000572817"/>
    </source>
</evidence>
<dbReference type="OrthoDB" id="5326588at2759"/>
<name>A0A8H4J419_9PEZI</name>
<protein>
    <recommendedName>
        <fullName evidence="19">7-dehydrocholesterol reductase</fullName>
        <ecNumber evidence="18">1.3.1.21</ecNumber>
    </recommendedName>
    <alternativeName>
        <fullName evidence="20">Sterol Delta(7)-reductase</fullName>
    </alternativeName>
</protein>
<feature type="transmembrane region" description="Helical" evidence="23">
    <location>
        <begin position="645"/>
        <end position="665"/>
    </location>
</feature>
<feature type="transmembrane region" description="Helical" evidence="23">
    <location>
        <begin position="340"/>
        <end position="359"/>
    </location>
</feature>
<dbReference type="EMBL" id="WWBZ02000002">
    <property type="protein sequence ID" value="KAF4312660.1"/>
    <property type="molecule type" value="Genomic_DNA"/>
</dbReference>
<keyword evidence="13 23" id="KW-0756">Sterol biosynthesis</keyword>
<evidence type="ECO:0000256" key="9">
    <source>
        <dbReference type="ARBA" id="ARBA00022857"/>
    </source>
</evidence>
<dbReference type="GO" id="GO:0047598">
    <property type="term" value="F:7-dehydrocholesterol reductase activity"/>
    <property type="evidence" value="ECO:0007669"/>
    <property type="project" value="UniProtKB-EC"/>
</dbReference>
<keyword evidence="7" id="KW-0152">Cholesterol biosynthesis</keyword>
<evidence type="ECO:0000256" key="12">
    <source>
        <dbReference type="ARBA" id="ARBA00023002"/>
    </source>
</evidence>
<evidence type="ECO:0000256" key="22">
    <source>
        <dbReference type="ARBA" id="ARBA00047826"/>
    </source>
</evidence>
<comment type="catalytic activity">
    <reaction evidence="21">
        <text>cholesterol + NADP(+) = 7-dehydrocholesterol + NADPH + H(+)</text>
        <dbReference type="Rhea" id="RHEA:23984"/>
        <dbReference type="ChEBI" id="CHEBI:15378"/>
        <dbReference type="ChEBI" id="CHEBI:16113"/>
        <dbReference type="ChEBI" id="CHEBI:17759"/>
        <dbReference type="ChEBI" id="CHEBI:57783"/>
        <dbReference type="ChEBI" id="CHEBI:58349"/>
        <dbReference type="EC" id="1.3.1.21"/>
    </reaction>
    <physiologicalReaction direction="right-to-left" evidence="21">
        <dbReference type="Rhea" id="RHEA:23986"/>
    </physiologicalReaction>
</comment>
<evidence type="ECO:0000256" key="23">
    <source>
        <dbReference type="RuleBase" id="RU369120"/>
    </source>
</evidence>
<proteinExistence type="inferred from homology"/>
<keyword evidence="10 23" id="KW-0752">Steroid biosynthesis</keyword>
<accession>A0A8H4J419</accession>
<reference evidence="25" key="1">
    <citation type="submission" date="2020-04" db="EMBL/GenBank/DDBJ databases">
        <title>Genome Assembly and Annotation of Botryosphaeria dothidea sdau 11-99, a Latent Pathogen of Apple Fruit Ring Rot in China.</title>
        <authorList>
            <person name="Yu C."/>
            <person name="Diao Y."/>
            <person name="Lu Q."/>
            <person name="Zhao J."/>
            <person name="Cui S."/>
            <person name="Peng C."/>
            <person name="He B."/>
            <person name="Liu H."/>
        </authorList>
    </citation>
    <scope>NUCLEOTIDE SEQUENCE [LARGE SCALE GENOMIC DNA]</scope>
    <source>
        <strain evidence="25">Sdau11-99</strain>
    </source>
</reference>
<dbReference type="AlphaFoldDB" id="A0A8H4J419"/>
<feature type="transmembrane region" description="Helical" evidence="23">
    <location>
        <begin position="273"/>
        <end position="290"/>
    </location>
</feature>
<comment type="pathway">
    <text evidence="2">Steroid biosynthesis; cholesterol biosynthesis.</text>
</comment>
<sequence>MDIELATTPERWQWLGAVVGNKPKSRLKAKDAQDRCRHPSAVAPSPSANLSWRRKRKSWLSGAACIFMITVPPSLVILTWIALEHFNGSLFTTLYALQEFGLSTFLRQFAPAADLRTSLAYFAWVLFQAFLYTVLPGRSTGQLTAAGNLLEYHTNGFLAWQITVAVFALAVFTGILDPAFIAKNWEGLVVIYNIYGYFLSVVAYVKAHYAPSYAEDRNFSGSALYDFLMGIEFNPRFGKTWDWKLFHNGRPGIIAWTLIDLSYTALQYQTHGYITNSIIIVDIFHVMYVVDFFINESWYLRTIDICHDHFGFYLAWGSAVWLPTMYTLQSQYLARYPVQLSTPVAALIFTIGVSGYALFRSVNFQKDIVRRTNGECTIWGKKAKVMRCNFKTADGKDHQTLLLLSGWWGISRHCNYVGDLMLSYAMCAVCGVQNLIPWTYAIFMTCILVHRCFRDEARCRTKYGDQWDKYCNIVRWRLIPGVWSPSVSNTYPTASAGHDSSALHQARSFLSRPALHEPTTTRMSPLFARLRTPVYKNTGSVARDHLASERTFLAWLRTGLGFVALGIAIERFSQLDLTELLVVARPPAQGEKHSGADKHGGSSFKETSNVLVGALLGTGTGSIAYGTSRYFENMRLLERGLFKPAYYGAGALGIAVAGLAGGVYWSAVREKNGRGEGDSGR</sequence>
<keyword evidence="12 23" id="KW-0560">Oxidoreductase</keyword>
<evidence type="ECO:0000256" key="3">
    <source>
        <dbReference type="ARBA" id="ARBA00005402"/>
    </source>
</evidence>
<gene>
    <name evidence="25" type="ORF">GTA08_BOTSDO11734</name>
</gene>
<dbReference type="Gene3D" id="1.20.120.1630">
    <property type="match status" value="1"/>
</dbReference>
<dbReference type="PROSITE" id="PS01018">
    <property type="entry name" value="STEROL_REDUCT_2"/>
    <property type="match status" value="1"/>
</dbReference>
<feature type="transmembrane region" description="Helical" evidence="23">
    <location>
        <begin position="310"/>
        <end position="328"/>
    </location>
</feature>
<dbReference type="PANTHER" id="PTHR21257:SF38">
    <property type="entry name" value="7-DEHYDROCHOLESTEROL REDUCTASE"/>
    <property type="match status" value="1"/>
</dbReference>
<dbReference type="GO" id="GO:0016132">
    <property type="term" value="P:brassinosteroid biosynthetic process"/>
    <property type="evidence" value="ECO:0007669"/>
    <property type="project" value="TreeGrafter"/>
</dbReference>
<feature type="domain" description="DUF202" evidence="24">
    <location>
        <begin position="543"/>
        <end position="635"/>
    </location>
</feature>
<feature type="transmembrane region" description="Helical" evidence="23">
    <location>
        <begin position="118"/>
        <end position="137"/>
    </location>
</feature>
<feature type="transmembrane region" description="Helical" evidence="23">
    <location>
        <begin position="608"/>
        <end position="625"/>
    </location>
</feature>
<dbReference type="InterPro" id="IPR001171">
    <property type="entry name" value="ERG24_DHCR-like"/>
</dbReference>
<dbReference type="PANTHER" id="PTHR21257">
    <property type="entry name" value="DELTA(14)-STEROL REDUCTASE"/>
    <property type="match status" value="1"/>
</dbReference>
<dbReference type="EC" id="1.3.1.21" evidence="18"/>